<feature type="transmembrane region" description="Helical" evidence="12">
    <location>
        <begin position="175"/>
        <end position="196"/>
    </location>
</feature>
<feature type="transmembrane region" description="Helical" evidence="12">
    <location>
        <begin position="119"/>
        <end position="143"/>
    </location>
</feature>
<keyword evidence="3" id="KW-0633">Potassium transport</keyword>
<dbReference type="Proteomes" id="UP000010388">
    <property type="component" value="Chromosome"/>
</dbReference>
<organism evidence="14 15">
    <name type="scientific">Cyanobium gracile (strain ATCC 27147 / PCC 6307)</name>
    <dbReference type="NCBI Taxonomy" id="292564"/>
    <lineage>
        <taxon>Bacteria</taxon>
        <taxon>Bacillati</taxon>
        <taxon>Cyanobacteriota</taxon>
        <taxon>Cyanophyceae</taxon>
        <taxon>Synechococcales</taxon>
        <taxon>Prochlorococcaceae</taxon>
        <taxon>Cyanobium</taxon>
    </lineage>
</organism>
<dbReference type="RefSeq" id="WP_015108723.1">
    <property type="nucleotide sequence ID" value="NC_019675.1"/>
</dbReference>
<proteinExistence type="predicted"/>
<accession>K9P6S5</accession>
<dbReference type="EMBL" id="CP003495">
    <property type="protein sequence ID" value="AFY28269.1"/>
    <property type="molecule type" value="Genomic_DNA"/>
</dbReference>
<keyword evidence="8" id="KW-0406">Ion transport</keyword>
<evidence type="ECO:0000313" key="15">
    <source>
        <dbReference type="Proteomes" id="UP000010388"/>
    </source>
</evidence>
<dbReference type="OrthoDB" id="9810759at2"/>
<dbReference type="Pfam" id="PF00520">
    <property type="entry name" value="Ion_trans"/>
    <property type="match status" value="1"/>
</dbReference>
<evidence type="ECO:0000313" key="14">
    <source>
        <dbReference type="EMBL" id="AFY28269.1"/>
    </source>
</evidence>
<feature type="domain" description="Ion transport" evidence="13">
    <location>
        <begin position="48"/>
        <end position="257"/>
    </location>
</feature>
<protein>
    <submittedName>
        <fullName evidence="14">Kef-type K+ ransport system, predicted NAD-binding component</fullName>
    </submittedName>
</protein>
<dbReference type="eggNOG" id="COG2126">
    <property type="taxonomic scope" value="Bacteria"/>
</dbReference>
<dbReference type="SUPFAM" id="SSF81324">
    <property type="entry name" value="Voltage-gated potassium channels"/>
    <property type="match status" value="1"/>
</dbReference>
<evidence type="ECO:0000256" key="9">
    <source>
        <dbReference type="ARBA" id="ARBA00023136"/>
    </source>
</evidence>
<evidence type="ECO:0000259" key="13">
    <source>
        <dbReference type="Pfam" id="PF00520"/>
    </source>
</evidence>
<evidence type="ECO:0000256" key="8">
    <source>
        <dbReference type="ARBA" id="ARBA00023065"/>
    </source>
</evidence>
<name>K9P6S5_CYAGP</name>
<dbReference type="Gene3D" id="1.10.287.70">
    <property type="match status" value="1"/>
</dbReference>
<keyword evidence="9 12" id="KW-0472">Membrane</keyword>
<evidence type="ECO:0000256" key="1">
    <source>
        <dbReference type="ARBA" id="ARBA00004141"/>
    </source>
</evidence>
<keyword evidence="10" id="KW-0407">Ion channel</keyword>
<feature type="region of interest" description="Disordered" evidence="11">
    <location>
        <begin position="300"/>
        <end position="324"/>
    </location>
</feature>
<keyword evidence="2" id="KW-0813">Transport</keyword>
<evidence type="ECO:0000256" key="7">
    <source>
        <dbReference type="ARBA" id="ARBA00022989"/>
    </source>
</evidence>
<dbReference type="STRING" id="292564.Cyagr_1088"/>
<dbReference type="PANTHER" id="PTHR11537:SF254">
    <property type="entry name" value="POTASSIUM VOLTAGE-GATED CHANNEL PROTEIN SHAB"/>
    <property type="match status" value="1"/>
</dbReference>
<sequence length="324" mass="34847">MPTLPLLEPLLVPLLLGGLLAVALALVRVVGRPWLERTILETDTPSGKAFDALLMLAIALSVLAVVLESDPLLRQHWAGTFLRLEWGFTLLFSLEYLLRLRLVAEPRRYATSFFGLVDLLAILPTYLGLLIGGGQLFLVVRVLRLLRVFRVLKLGAYLQEAELLWSALIAARRKITVFLLAMVTLVILIGAFMYVIEAGNDGFGSIPVAIYWACVTITTVGYGDVAPVTPLGRFMASVVMLIGYSIIAVPTGILSAEIGLSVLRPTGHPQAGTPCPACGLADHQVDARHCRHCGTALTGNALGENPPSRDEPTPAADGGAEPQR</sequence>
<reference evidence="15" key="1">
    <citation type="journal article" date="2013" name="Proc. Natl. Acad. Sci. U.S.A.">
        <title>Improving the coverage of the cyanobacterial phylum using diversity-driven genome sequencing.</title>
        <authorList>
            <person name="Shih P.M."/>
            <person name="Wu D."/>
            <person name="Latifi A."/>
            <person name="Axen S.D."/>
            <person name="Fewer D.P."/>
            <person name="Talla E."/>
            <person name="Calteau A."/>
            <person name="Cai F."/>
            <person name="Tandeau de Marsac N."/>
            <person name="Rippka R."/>
            <person name="Herdman M."/>
            <person name="Sivonen K."/>
            <person name="Coursin T."/>
            <person name="Laurent T."/>
            <person name="Goodwin L."/>
            <person name="Nolan M."/>
            <person name="Davenport K.W."/>
            <person name="Han C.S."/>
            <person name="Rubin E.M."/>
            <person name="Eisen J.A."/>
            <person name="Woyke T."/>
            <person name="Gugger M."/>
            <person name="Kerfeld C.A."/>
        </authorList>
    </citation>
    <scope>NUCLEOTIDE SEQUENCE [LARGE SCALE GENOMIC DNA]</scope>
    <source>
        <strain evidence="15">ATCC 27147 / PCC 6307</strain>
    </source>
</reference>
<keyword evidence="4 12" id="KW-0812">Transmembrane</keyword>
<evidence type="ECO:0000256" key="2">
    <source>
        <dbReference type="ARBA" id="ARBA00022448"/>
    </source>
</evidence>
<dbReference type="KEGG" id="cgc:Cyagr_1088"/>
<evidence type="ECO:0000256" key="11">
    <source>
        <dbReference type="SAM" id="MobiDB-lite"/>
    </source>
</evidence>
<keyword evidence="5" id="KW-0631">Potassium channel</keyword>
<gene>
    <name evidence="14" type="ordered locus">Cyagr_1088</name>
</gene>
<evidence type="ECO:0000256" key="4">
    <source>
        <dbReference type="ARBA" id="ARBA00022692"/>
    </source>
</evidence>
<dbReference type="GO" id="GO:0008076">
    <property type="term" value="C:voltage-gated potassium channel complex"/>
    <property type="evidence" value="ECO:0007669"/>
    <property type="project" value="InterPro"/>
</dbReference>
<dbReference type="AlphaFoldDB" id="K9P6S5"/>
<dbReference type="InterPro" id="IPR028325">
    <property type="entry name" value="VG_K_chnl"/>
</dbReference>
<dbReference type="HOGENOM" id="CLU_011722_1_3_3"/>
<dbReference type="PANTHER" id="PTHR11537">
    <property type="entry name" value="VOLTAGE-GATED POTASSIUM CHANNEL"/>
    <property type="match status" value="1"/>
</dbReference>
<evidence type="ECO:0000256" key="5">
    <source>
        <dbReference type="ARBA" id="ARBA00022826"/>
    </source>
</evidence>
<feature type="transmembrane region" description="Helical" evidence="12">
    <location>
        <begin position="234"/>
        <end position="254"/>
    </location>
</feature>
<evidence type="ECO:0000256" key="3">
    <source>
        <dbReference type="ARBA" id="ARBA00022538"/>
    </source>
</evidence>
<keyword evidence="6" id="KW-0630">Potassium</keyword>
<evidence type="ECO:0000256" key="12">
    <source>
        <dbReference type="SAM" id="Phobius"/>
    </source>
</evidence>
<comment type="subcellular location">
    <subcellularLocation>
        <location evidence="1">Membrane</location>
        <topology evidence="1">Multi-pass membrane protein</topology>
    </subcellularLocation>
</comment>
<dbReference type="GO" id="GO:0005249">
    <property type="term" value="F:voltage-gated potassium channel activity"/>
    <property type="evidence" value="ECO:0007669"/>
    <property type="project" value="InterPro"/>
</dbReference>
<evidence type="ECO:0000256" key="10">
    <source>
        <dbReference type="ARBA" id="ARBA00023303"/>
    </source>
</evidence>
<keyword evidence="7 12" id="KW-1133">Transmembrane helix</keyword>
<dbReference type="PATRIC" id="fig|292564.3.peg.1038"/>
<feature type="transmembrane region" description="Helical" evidence="12">
    <location>
        <begin position="49"/>
        <end position="68"/>
    </location>
</feature>
<dbReference type="PRINTS" id="PR00169">
    <property type="entry name" value="KCHANNEL"/>
</dbReference>
<feature type="transmembrane region" description="Helical" evidence="12">
    <location>
        <begin position="202"/>
        <end position="222"/>
    </location>
</feature>
<dbReference type="GO" id="GO:0001508">
    <property type="term" value="P:action potential"/>
    <property type="evidence" value="ECO:0007669"/>
    <property type="project" value="TreeGrafter"/>
</dbReference>
<evidence type="ECO:0000256" key="6">
    <source>
        <dbReference type="ARBA" id="ARBA00022958"/>
    </source>
</evidence>
<dbReference type="InterPro" id="IPR005821">
    <property type="entry name" value="Ion_trans_dom"/>
</dbReference>